<evidence type="ECO:0000256" key="2">
    <source>
        <dbReference type="SAM" id="SignalP"/>
    </source>
</evidence>
<keyword evidence="5" id="KW-1185">Reference proteome</keyword>
<feature type="compositionally biased region" description="Basic and acidic residues" evidence="1">
    <location>
        <begin position="84"/>
        <end position="126"/>
    </location>
</feature>
<proteinExistence type="predicted"/>
<protein>
    <submittedName>
        <fullName evidence="4">Cell wall hydrolase CwlJ, involved in spore germination</fullName>
    </submittedName>
</protein>
<feature type="region of interest" description="Disordered" evidence="1">
    <location>
        <begin position="63"/>
        <end position="128"/>
    </location>
</feature>
<feature type="signal peptide" evidence="2">
    <location>
        <begin position="1"/>
        <end position="26"/>
    </location>
</feature>
<feature type="chain" id="PRO_5038858287" evidence="2">
    <location>
        <begin position="27"/>
        <end position="260"/>
    </location>
</feature>
<dbReference type="GO" id="GO:0016787">
    <property type="term" value="F:hydrolase activity"/>
    <property type="evidence" value="ECO:0007669"/>
    <property type="project" value="UniProtKB-KW"/>
</dbReference>
<dbReference type="InterPro" id="IPR042047">
    <property type="entry name" value="SleB_dom1"/>
</dbReference>
<evidence type="ECO:0000256" key="1">
    <source>
        <dbReference type="SAM" id="MobiDB-lite"/>
    </source>
</evidence>
<dbReference type="Pfam" id="PF07486">
    <property type="entry name" value="Hydrolase_2"/>
    <property type="match status" value="1"/>
</dbReference>
<evidence type="ECO:0000259" key="3">
    <source>
        <dbReference type="Pfam" id="PF07486"/>
    </source>
</evidence>
<dbReference type="Proteomes" id="UP000198806">
    <property type="component" value="Unassembled WGS sequence"/>
</dbReference>
<dbReference type="RefSeq" id="WP_139221478.1">
    <property type="nucleotide sequence ID" value="NZ_BAABFM010000026.1"/>
</dbReference>
<feature type="compositionally biased region" description="Acidic residues" evidence="1">
    <location>
        <begin position="74"/>
        <end position="83"/>
    </location>
</feature>
<keyword evidence="4" id="KW-0378">Hydrolase</keyword>
<dbReference type="STRING" id="1527.SAMN04489757_10526"/>
<organism evidence="4 5">
    <name type="scientific">Anaerocolumna aminovalerica</name>
    <dbReference type="NCBI Taxonomy" id="1527"/>
    <lineage>
        <taxon>Bacteria</taxon>
        <taxon>Bacillati</taxon>
        <taxon>Bacillota</taxon>
        <taxon>Clostridia</taxon>
        <taxon>Lachnospirales</taxon>
        <taxon>Lachnospiraceae</taxon>
        <taxon>Anaerocolumna</taxon>
    </lineage>
</organism>
<dbReference type="AlphaFoldDB" id="A0A1I5D6U2"/>
<reference evidence="4 5" key="1">
    <citation type="submission" date="2016-10" db="EMBL/GenBank/DDBJ databases">
        <authorList>
            <person name="de Groot N.N."/>
        </authorList>
    </citation>
    <scope>NUCLEOTIDE SEQUENCE [LARGE SCALE GENOMIC DNA]</scope>
    <source>
        <strain evidence="4 5">DSM 1283</strain>
    </source>
</reference>
<dbReference type="Gene3D" id="1.10.10.2520">
    <property type="entry name" value="Cell wall hydrolase SleB, domain 1"/>
    <property type="match status" value="1"/>
</dbReference>
<dbReference type="OrthoDB" id="9785345at2"/>
<dbReference type="InterPro" id="IPR011105">
    <property type="entry name" value="Cell_wall_hydrolase_SleB"/>
</dbReference>
<dbReference type="EMBL" id="FOWD01000005">
    <property type="protein sequence ID" value="SFN94955.1"/>
    <property type="molecule type" value="Genomic_DNA"/>
</dbReference>
<sequence>MRFRKLVLCMGVGILLCAFPSISTYATEEVTVNTEQVEATETEVIDTTEAAKVIEAANVVAPVTEEDASKTEEAAQEQTEEDNKETNNIEKKSEDKEAKEVKKAKAEDSDKKAEVKAKEKKAEKKEEKKKKYSEADLRLLSAIIYCEAGSESYKGKVAVGIVIMNRVKSGSFPDTVKGVVYQSYQFSPVRNGSLDRALDQYDKGRFTSEDEKECIQAAKEVLSGKTTITLDGKEKDFSKYLFFSGRLKGHTLTIGNHQFK</sequence>
<accession>A0A1I5D6U2</accession>
<keyword evidence="2" id="KW-0732">Signal</keyword>
<feature type="domain" description="Cell wall hydrolase SleB" evidence="3">
    <location>
        <begin position="150"/>
        <end position="259"/>
    </location>
</feature>
<evidence type="ECO:0000313" key="4">
    <source>
        <dbReference type="EMBL" id="SFN94955.1"/>
    </source>
</evidence>
<name>A0A1I5D6U2_9FIRM</name>
<gene>
    <name evidence="4" type="ORF">SAMN04489757_10526</name>
</gene>
<evidence type="ECO:0000313" key="5">
    <source>
        <dbReference type="Proteomes" id="UP000198806"/>
    </source>
</evidence>